<dbReference type="InterPro" id="IPR057136">
    <property type="entry name" value="At2g35280_TPR_dom"/>
</dbReference>
<reference evidence="7 8" key="1">
    <citation type="submission" date="2024-04" db="EMBL/GenBank/DDBJ databases">
        <title>The reference genome of an endangered Asteraceae, Deinandra increscens subsp. villosa, native to the Central Coast of California.</title>
        <authorList>
            <person name="Guilliams M."/>
            <person name="Hasenstab-Lehman K."/>
            <person name="Meyer R."/>
            <person name="Mcevoy S."/>
        </authorList>
    </citation>
    <scope>NUCLEOTIDE SEQUENCE [LARGE SCALE GENOMIC DNA]</scope>
    <source>
        <tissue evidence="7">Leaf</tissue>
    </source>
</reference>
<dbReference type="InterPro" id="IPR002893">
    <property type="entry name" value="Znf_MYND"/>
</dbReference>
<dbReference type="PROSITE" id="PS50865">
    <property type="entry name" value="ZF_MYND_2"/>
    <property type="match status" value="1"/>
</dbReference>
<dbReference type="PANTHER" id="PTHR46758">
    <property type="entry name" value="MYND DOMAIN-CONTAINING"/>
    <property type="match status" value="1"/>
</dbReference>
<comment type="caution">
    <text evidence="7">The sequence shown here is derived from an EMBL/GenBank/DDBJ whole genome shotgun (WGS) entry which is preliminary data.</text>
</comment>
<proteinExistence type="predicted"/>
<dbReference type="InterPro" id="IPR011990">
    <property type="entry name" value="TPR-like_helical_dom_sf"/>
</dbReference>
<evidence type="ECO:0000256" key="5">
    <source>
        <dbReference type="SAM" id="MobiDB-lite"/>
    </source>
</evidence>
<evidence type="ECO:0000313" key="7">
    <source>
        <dbReference type="EMBL" id="KAK9066405.1"/>
    </source>
</evidence>
<keyword evidence="2 4" id="KW-0863">Zinc-finger</keyword>
<evidence type="ECO:0000313" key="8">
    <source>
        <dbReference type="Proteomes" id="UP001408789"/>
    </source>
</evidence>
<dbReference type="Pfam" id="PF01753">
    <property type="entry name" value="zf-MYND"/>
    <property type="match status" value="1"/>
</dbReference>
<keyword evidence="8" id="KW-1185">Reference proteome</keyword>
<dbReference type="Pfam" id="PF23310">
    <property type="entry name" value="TPR_27"/>
    <property type="match status" value="1"/>
</dbReference>
<dbReference type="FunFam" id="6.10.140.2220:FF:000033">
    <property type="entry name" value="Predicted protein"/>
    <property type="match status" value="1"/>
</dbReference>
<feature type="domain" description="MYND-type" evidence="6">
    <location>
        <begin position="269"/>
        <end position="311"/>
    </location>
</feature>
<dbReference type="Proteomes" id="UP001408789">
    <property type="component" value="Unassembled WGS sequence"/>
</dbReference>
<dbReference type="Gene3D" id="6.10.140.2220">
    <property type="match status" value="1"/>
</dbReference>
<dbReference type="AlphaFoldDB" id="A0AAP0H1E8"/>
<dbReference type="PANTHER" id="PTHR46758:SF19">
    <property type="entry name" value="ZINC FINGER, MYND-TYPE, TETRATRICOPEPTIDE-LIKE HELICAL DOMAIN PROTEIN-RELATED"/>
    <property type="match status" value="1"/>
</dbReference>
<accession>A0AAP0H1E8</accession>
<evidence type="ECO:0000256" key="2">
    <source>
        <dbReference type="ARBA" id="ARBA00022771"/>
    </source>
</evidence>
<protein>
    <recommendedName>
        <fullName evidence="6">MYND-type domain-containing protein</fullName>
    </recommendedName>
</protein>
<dbReference type="SUPFAM" id="SSF144232">
    <property type="entry name" value="HIT/MYND zinc finger-like"/>
    <property type="match status" value="1"/>
</dbReference>
<sequence length="354" mass="39514">MKKTSRPRSDMLESLHDDIVITILCKLSSTASSPSDFFAVLHTCKRLNKLGVHPLVLSKSCSNALVLRAKNWCEEAHRFLKLCVNAGNTEAYYILGMIRFYCLQNRGGGASLMAKAAIRSHAPALYSLALIQFNGSGGVKNDKDLRAGVALCARAAFLGHIDALRELGHCLQDGYGVRKNIPEGRRFLLQANAREFASVLRVLHHKPPPYDDVVHPQQPSNESEFSELSDPTDFNSYEFRRMHPVHRFLVEWFGSGEMVPGQGLRMCSYRTCGRPETRRNEFRRCSGCGKVNYCSRGCQAHDWRVHHKVECAPMDEWIGNTSNDVEGDDVDGGDGVGDDRMVEIGEDKVDGIEI</sequence>
<dbReference type="GO" id="GO:0008270">
    <property type="term" value="F:zinc ion binding"/>
    <property type="evidence" value="ECO:0007669"/>
    <property type="project" value="UniProtKB-KW"/>
</dbReference>
<evidence type="ECO:0000256" key="4">
    <source>
        <dbReference type="PROSITE-ProRule" id="PRU00134"/>
    </source>
</evidence>
<dbReference type="SUPFAM" id="SSF81901">
    <property type="entry name" value="HCP-like"/>
    <property type="match status" value="1"/>
</dbReference>
<feature type="region of interest" description="Disordered" evidence="5">
    <location>
        <begin position="322"/>
        <end position="341"/>
    </location>
</feature>
<keyword evidence="3" id="KW-0862">Zinc</keyword>
<name>A0AAP0H1E8_9ASTR</name>
<gene>
    <name evidence="7" type="ORF">SSX86_013727</name>
</gene>
<dbReference type="EMBL" id="JBCNJP010000015">
    <property type="protein sequence ID" value="KAK9066405.1"/>
    <property type="molecule type" value="Genomic_DNA"/>
</dbReference>
<dbReference type="Gene3D" id="1.25.40.10">
    <property type="entry name" value="Tetratricopeptide repeat domain"/>
    <property type="match status" value="1"/>
</dbReference>
<keyword evidence="1" id="KW-0479">Metal-binding</keyword>
<evidence type="ECO:0000256" key="1">
    <source>
        <dbReference type="ARBA" id="ARBA00022723"/>
    </source>
</evidence>
<evidence type="ECO:0000259" key="6">
    <source>
        <dbReference type="PROSITE" id="PS50865"/>
    </source>
</evidence>
<evidence type="ECO:0000256" key="3">
    <source>
        <dbReference type="ARBA" id="ARBA00022833"/>
    </source>
</evidence>
<organism evidence="7 8">
    <name type="scientific">Deinandra increscens subsp. villosa</name>
    <dbReference type="NCBI Taxonomy" id="3103831"/>
    <lineage>
        <taxon>Eukaryota</taxon>
        <taxon>Viridiplantae</taxon>
        <taxon>Streptophyta</taxon>
        <taxon>Embryophyta</taxon>
        <taxon>Tracheophyta</taxon>
        <taxon>Spermatophyta</taxon>
        <taxon>Magnoliopsida</taxon>
        <taxon>eudicotyledons</taxon>
        <taxon>Gunneridae</taxon>
        <taxon>Pentapetalae</taxon>
        <taxon>asterids</taxon>
        <taxon>campanulids</taxon>
        <taxon>Asterales</taxon>
        <taxon>Asteraceae</taxon>
        <taxon>Asteroideae</taxon>
        <taxon>Heliantheae alliance</taxon>
        <taxon>Madieae</taxon>
        <taxon>Madiinae</taxon>
        <taxon>Deinandra</taxon>
    </lineage>
</organism>
<dbReference type="InterPro" id="IPR044508">
    <property type="entry name" value="At5g50450/At1g67340-like"/>
</dbReference>